<evidence type="ECO:0000256" key="5">
    <source>
        <dbReference type="PROSITE-ProRule" id="PRU01240"/>
    </source>
</evidence>
<dbReference type="InterPro" id="IPR037045">
    <property type="entry name" value="S8pro/Inhibitor_I9_sf"/>
</dbReference>
<dbReference type="Pfam" id="PF00082">
    <property type="entry name" value="Peptidase_S8"/>
    <property type="match status" value="1"/>
</dbReference>
<reference evidence="8 9" key="1">
    <citation type="submission" date="2020-08" db="EMBL/GenBank/DDBJ databases">
        <title>Sequencing the genomes of 1000 actinobacteria strains.</title>
        <authorList>
            <person name="Klenk H.-P."/>
        </authorList>
    </citation>
    <scope>NUCLEOTIDE SEQUENCE [LARGE SCALE GENOMIC DNA]</scope>
    <source>
        <strain evidence="8 9">DSM 45809</strain>
    </source>
</reference>
<evidence type="ECO:0000256" key="1">
    <source>
        <dbReference type="ARBA" id="ARBA00011073"/>
    </source>
</evidence>
<dbReference type="PANTHER" id="PTHR43806:SF65">
    <property type="entry name" value="SERINE PROTEASE APRX"/>
    <property type="match status" value="1"/>
</dbReference>
<dbReference type="InterPro" id="IPR036852">
    <property type="entry name" value="Peptidase_S8/S53_dom_sf"/>
</dbReference>
<keyword evidence="9" id="KW-1185">Reference proteome</keyword>
<sequence>MSSAKSVSSARRWRRAALTAGPVVALAVGTGCLPAAALAAPATPPGAPVGVIVALDAGANVAGAEAVVVRKGGTVRRELPIVNGFAATVPGSAVAALRTLAGVRSVTPDGSGHLMVVDPALGYDPVSDEGSLSFVRDVVHATDAWKAGYTGKGVDVALIDSGVAPVAGLTSGTVVNGPDLSFESQYADVRYRDTFGHGTHMASIIAGRDAAGTPAGYTTGKGYTGIAPDARIVSVKVAAADGSADVSQVIAGIDWVTQHAHDYGLNIKVLNLSYGTDSVQSSVLDPLSYAVEQAWRKGIVVVVAAGNDGTLRQELANPAANPYVLAVGAEDPNYTLASGNDTVPLFAQRGTAARHVDVVAPGVHILGLRVPNSFVDQLNPLGRVGSRFLRGSGTSQATAVVSGVAALLLQKNPAATPDQVKYLITAKAAAFPLARQIWQGTGLVDVRQSLSLKPADAPVQKFTTSTGAGTLEGARGSDHVLLGGKALTGEKDIFGRTWNATAMSAATAAGTAWSGGDFNGSTWTGTAFSGVGTDWTAVKWTGSDGTGGTWSSRSWVSRSWVSGSWDSRSWVSGVWYSRSWVSDGWADASWS</sequence>
<dbReference type="InterPro" id="IPR015500">
    <property type="entry name" value="Peptidase_S8_subtilisin-rel"/>
</dbReference>
<evidence type="ECO:0000256" key="6">
    <source>
        <dbReference type="SAM" id="SignalP"/>
    </source>
</evidence>
<dbReference type="Gene3D" id="3.30.70.80">
    <property type="entry name" value="Peptidase S8 propeptide/proteinase inhibitor I9"/>
    <property type="match status" value="1"/>
</dbReference>
<dbReference type="PROSITE" id="PS51892">
    <property type="entry name" value="SUBTILASE"/>
    <property type="match status" value="1"/>
</dbReference>
<gene>
    <name evidence="8" type="ORF">BJY16_005094</name>
</gene>
<dbReference type="SUPFAM" id="SSF52743">
    <property type="entry name" value="Subtilisin-like"/>
    <property type="match status" value="1"/>
</dbReference>
<evidence type="ECO:0000256" key="3">
    <source>
        <dbReference type="ARBA" id="ARBA00022801"/>
    </source>
</evidence>
<feature type="active site" description="Charge relay system" evidence="5">
    <location>
        <position position="197"/>
    </location>
</feature>
<feature type="domain" description="Peptidase S8/S53" evidence="7">
    <location>
        <begin position="151"/>
        <end position="428"/>
    </location>
</feature>
<dbReference type="Proteomes" id="UP000546162">
    <property type="component" value="Unassembled WGS sequence"/>
</dbReference>
<dbReference type="InterPro" id="IPR050131">
    <property type="entry name" value="Peptidase_S8_subtilisin-like"/>
</dbReference>
<feature type="chain" id="PRO_5031130896" evidence="6">
    <location>
        <begin position="40"/>
        <end position="591"/>
    </location>
</feature>
<evidence type="ECO:0000313" key="9">
    <source>
        <dbReference type="Proteomes" id="UP000546162"/>
    </source>
</evidence>
<keyword evidence="4 5" id="KW-0720">Serine protease</keyword>
<dbReference type="AlphaFoldDB" id="A0A7W7H0C1"/>
<dbReference type="GO" id="GO:0006508">
    <property type="term" value="P:proteolysis"/>
    <property type="evidence" value="ECO:0007669"/>
    <property type="project" value="UniProtKB-KW"/>
</dbReference>
<dbReference type="InterPro" id="IPR000209">
    <property type="entry name" value="Peptidase_S8/S53_dom"/>
</dbReference>
<protein>
    <submittedName>
        <fullName evidence="8">Serine protease AprX</fullName>
        <ecNumber evidence="8">3.4.21.-</ecNumber>
    </submittedName>
</protein>
<dbReference type="EMBL" id="JACHNB010000001">
    <property type="protein sequence ID" value="MBB4741635.1"/>
    <property type="molecule type" value="Genomic_DNA"/>
</dbReference>
<dbReference type="PRINTS" id="PR00723">
    <property type="entry name" value="SUBTILISIN"/>
</dbReference>
<organism evidence="8 9">
    <name type="scientific">Actinoplanes octamycinicus</name>
    <dbReference type="NCBI Taxonomy" id="135948"/>
    <lineage>
        <taxon>Bacteria</taxon>
        <taxon>Bacillati</taxon>
        <taxon>Actinomycetota</taxon>
        <taxon>Actinomycetes</taxon>
        <taxon>Micromonosporales</taxon>
        <taxon>Micromonosporaceae</taxon>
        <taxon>Actinoplanes</taxon>
    </lineage>
</organism>
<accession>A0A7W7H0C1</accession>
<evidence type="ECO:0000256" key="2">
    <source>
        <dbReference type="ARBA" id="ARBA00022670"/>
    </source>
</evidence>
<keyword evidence="2 5" id="KW-0645">Protease</keyword>
<name>A0A7W7H0C1_9ACTN</name>
<feature type="active site" description="Charge relay system" evidence="5">
    <location>
        <position position="160"/>
    </location>
</feature>
<dbReference type="PROSITE" id="PS51257">
    <property type="entry name" value="PROKAR_LIPOPROTEIN"/>
    <property type="match status" value="1"/>
</dbReference>
<keyword evidence="3 5" id="KW-0378">Hydrolase</keyword>
<proteinExistence type="inferred from homology"/>
<dbReference type="PANTHER" id="PTHR43806">
    <property type="entry name" value="PEPTIDASE S8"/>
    <property type="match status" value="1"/>
</dbReference>
<evidence type="ECO:0000256" key="4">
    <source>
        <dbReference type="ARBA" id="ARBA00022825"/>
    </source>
</evidence>
<feature type="active site" description="Charge relay system" evidence="5">
    <location>
        <position position="395"/>
    </location>
</feature>
<dbReference type="EC" id="3.4.21.-" evidence="8"/>
<dbReference type="Gene3D" id="3.40.50.200">
    <property type="entry name" value="Peptidase S8/S53 domain"/>
    <property type="match status" value="1"/>
</dbReference>
<evidence type="ECO:0000313" key="8">
    <source>
        <dbReference type="EMBL" id="MBB4741635.1"/>
    </source>
</evidence>
<dbReference type="GO" id="GO:0004252">
    <property type="term" value="F:serine-type endopeptidase activity"/>
    <property type="evidence" value="ECO:0007669"/>
    <property type="project" value="UniProtKB-UniRule"/>
</dbReference>
<feature type="signal peptide" evidence="6">
    <location>
        <begin position="1"/>
        <end position="39"/>
    </location>
</feature>
<keyword evidence="6" id="KW-0732">Signal</keyword>
<comment type="caution">
    <text evidence="8">The sequence shown here is derived from an EMBL/GenBank/DDBJ whole genome shotgun (WGS) entry which is preliminary data.</text>
</comment>
<dbReference type="RefSeq" id="WP_239177034.1">
    <property type="nucleotide sequence ID" value="NZ_BAABFG010000005.1"/>
</dbReference>
<comment type="similarity">
    <text evidence="1 5">Belongs to the peptidase S8 family.</text>
</comment>
<evidence type="ECO:0000259" key="7">
    <source>
        <dbReference type="Pfam" id="PF00082"/>
    </source>
</evidence>